<gene>
    <name evidence="6" type="ORF">KCG35_17540</name>
</gene>
<organism evidence="6 7">
    <name type="scientific">Zooshikella harenae</name>
    <dbReference type="NCBI Taxonomy" id="2827238"/>
    <lineage>
        <taxon>Bacteria</taxon>
        <taxon>Pseudomonadati</taxon>
        <taxon>Pseudomonadota</taxon>
        <taxon>Gammaproteobacteria</taxon>
        <taxon>Oceanospirillales</taxon>
        <taxon>Zooshikellaceae</taxon>
        <taxon>Zooshikella</taxon>
    </lineage>
</organism>
<dbReference type="InterPro" id="IPR036390">
    <property type="entry name" value="WH_DNA-bd_sf"/>
</dbReference>
<keyword evidence="2" id="KW-0805">Transcription regulation</keyword>
<evidence type="ECO:0000313" key="7">
    <source>
        <dbReference type="Proteomes" id="UP000690515"/>
    </source>
</evidence>
<dbReference type="SUPFAM" id="SSF46785">
    <property type="entry name" value="Winged helix' DNA-binding domain"/>
    <property type="match status" value="1"/>
</dbReference>
<evidence type="ECO:0000256" key="1">
    <source>
        <dbReference type="ARBA" id="ARBA00009437"/>
    </source>
</evidence>
<dbReference type="InterPro" id="IPR005119">
    <property type="entry name" value="LysR_subst-bd"/>
</dbReference>
<dbReference type="SUPFAM" id="SSF53850">
    <property type="entry name" value="Periplasmic binding protein-like II"/>
    <property type="match status" value="1"/>
</dbReference>
<comment type="caution">
    <text evidence="6">The sequence shown here is derived from an EMBL/GenBank/DDBJ whole genome shotgun (WGS) entry which is preliminary data.</text>
</comment>
<evidence type="ECO:0000256" key="3">
    <source>
        <dbReference type="ARBA" id="ARBA00023125"/>
    </source>
</evidence>
<dbReference type="PANTHER" id="PTHR30126:SF88">
    <property type="entry name" value="TRANSCRIPTIONAL REGULATOR-RELATED"/>
    <property type="match status" value="1"/>
</dbReference>
<dbReference type="PROSITE" id="PS50931">
    <property type="entry name" value="HTH_LYSR"/>
    <property type="match status" value="1"/>
</dbReference>
<dbReference type="InterPro" id="IPR036388">
    <property type="entry name" value="WH-like_DNA-bd_sf"/>
</dbReference>
<evidence type="ECO:0000256" key="2">
    <source>
        <dbReference type="ARBA" id="ARBA00023015"/>
    </source>
</evidence>
<dbReference type="InterPro" id="IPR000847">
    <property type="entry name" value="LysR_HTH_N"/>
</dbReference>
<reference evidence="6 7" key="1">
    <citation type="submission" date="2021-04" db="EMBL/GenBank/DDBJ databases">
        <authorList>
            <person name="Pira H."/>
            <person name="Risdian C."/>
            <person name="Wink J."/>
        </authorList>
    </citation>
    <scope>NUCLEOTIDE SEQUENCE [LARGE SCALE GENOMIC DNA]</scope>
    <source>
        <strain evidence="6 7">WH53</strain>
    </source>
</reference>
<sequence length="289" mass="32499">MFRSTLEQWFVLQCVIEQGGFTAAAKFLHKSQSSVSYTITKLQEQLGVTLVIVQGKTVALTPIGKSLLEDVRPFLNELKNIEYRAKVLAAGAEVSIRIEVDSIYPKHFLFKALKCFKKKFPETQVALQDVIRLTPQNNNDPIDLSIAFPFNTNLLGKKLLDVELLAVAHPNHPLHQLDKSHLTASDLNLFTQVHIENSQSADEHPLPSRKVWRVNTVHTAIAAVASQLCFGWLPKHEIEHLLNTRQLKALPLTIGQIRKIPLTLIYNDFSQAGPATRELGNILIEQHEN</sequence>
<dbReference type="EMBL" id="JAGSOY010000052">
    <property type="protein sequence ID" value="MBU2712874.1"/>
    <property type="molecule type" value="Genomic_DNA"/>
</dbReference>
<evidence type="ECO:0000256" key="4">
    <source>
        <dbReference type="ARBA" id="ARBA00023163"/>
    </source>
</evidence>
<protein>
    <submittedName>
        <fullName evidence="6">LysR family transcriptional regulator</fullName>
    </submittedName>
</protein>
<dbReference type="PANTHER" id="PTHR30126">
    <property type="entry name" value="HTH-TYPE TRANSCRIPTIONAL REGULATOR"/>
    <property type="match status" value="1"/>
</dbReference>
<dbReference type="Pfam" id="PF03466">
    <property type="entry name" value="LysR_substrate"/>
    <property type="match status" value="1"/>
</dbReference>
<keyword evidence="4" id="KW-0804">Transcription</keyword>
<keyword evidence="3" id="KW-0238">DNA-binding</keyword>
<name>A0ABS5ZFT6_9GAMM</name>
<dbReference type="RefSeq" id="WP_215821095.1">
    <property type="nucleotide sequence ID" value="NZ_JAGSOY010000052.1"/>
</dbReference>
<feature type="domain" description="HTH lysR-type" evidence="5">
    <location>
        <begin position="1"/>
        <end position="61"/>
    </location>
</feature>
<proteinExistence type="inferred from homology"/>
<evidence type="ECO:0000259" key="5">
    <source>
        <dbReference type="PROSITE" id="PS50931"/>
    </source>
</evidence>
<accession>A0ABS5ZFT6</accession>
<dbReference type="Proteomes" id="UP000690515">
    <property type="component" value="Unassembled WGS sequence"/>
</dbReference>
<dbReference type="Gene3D" id="3.40.190.290">
    <property type="match status" value="1"/>
</dbReference>
<dbReference type="Gene3D" id="1.10.10.10">
    <property type="entry name" value="Winged helix-like DNA-binding domain superfamily/Winged helix DNA-binding domain"/>
    <property type="match status" value="1"/>
</dbReference>
<comment type="similarity">
    <text evidence="1">Belongs to the LysR transcriptional regulatory family.</text>
</comment>
<keyword evidence="7" id="KW-1185">Reference proteome</keyword>
<dbReference type="Pfam" id="PF00126">
    <property type="entry name" value="HTH_1"/>
    <property type="match status" value="1"/>
</dbReference>
<evidence type="ECO:0000313" key="6">
    <source>
        <dbReference type="EMBL" id="MBU2712874.1"/>
    </source>
</evidence>